<keyword evidence="2" id="KW-1185">Reference proteome</keyword>
<reference evidence="1" key="1">
    <citation type="submission" date="2019-08" db="EMBL/GenBank/DDBJ databases">
        <title>The improved chromosome-level genome for the pearl oyster Pinctada fucata martensii using PacBio sequencing and Hi-C.</title>
        <authorList>
            <person name="Zheng Z."/>
        </authorList>
    </citation>
    <scope>NUCLEOTIDE SEQUENCE</scope>
    <source>
        <strain evidence="1">ZZ-2019</strain>
        <tissue evidence="1">Adductor muscle</tissue>
    </source>
</reference>
<dbReference type="Proteomes" id="UP001186944">
    <property type="component" value="Unassembled WGS sequence"/>
</dbReference>
<sequence>MGSVVESVIEKCASKKANIEEIKDTISKMEESPTVPLNYTEQIRKLQDSLLDLRCRSMKYNLVFTGLPSPPNENCEENLHGFLQHELGMTFRPEIGNVHRFGKPGLGGVRPVVARFLHRNDMEWILKNAYKLKGKPFGINEQFPFVSIQTKIKLFNSLVMSVLTYGSETWKTIEKDKKKLDTFQNRCLRQLLRVRWPDKI</sequence>
<evidence type="ECO:0000313" key="1">
    <source>
        <dbReference type="EMBL" id="KAK3099648.1"/>
    </source>
</evidence>
<evidence type="ECO:0000313" key="2">
    <source>
        <dbReference type="Proteomes" id="UP001186944"/>
    </source>
</evidence>
<proteinExistence type="predicted"/>
<dbReference type="EMBL" id="VSWD01000006">
    <property type="protein sequence ID" value="KAK3099648.1"/>
    <property type="molecule type" value="Genomic_DNA"/>
</dbReference>
<accession>A0AA89C3F2</accession>
<gene>
    <name evidence="1" type="ORF">FSP39_007482</name>
</gene>
<comment type="caution">
    <text evidence="1">The sequence shown here is derived from an EMBL/GenBank/DDBJ whole genome shotgun (WGS) entry which is preliminary data.</text>
</comment>
<organism evidence="1 2">
    <name type="scientific">Pinctada imbricata</name>
    <name type="common">Atlantic pearl-oyster</name>
    <name type="synonym">Pinctada martensii</name>
    <dbReference type="NCBI Taxonomy" id="66713"/>
    <lineage>
        <taxon>Eukaryota</taxon>
        <taxon>Metazoa</taxon>
        <taxon>Spiralia</taxon>
        <taxon>Lophotrochozoa</taxon>
        <taxon>Mollusca</taxon>
        <taxon>Bivalvia</taxon>
        <taxon>Autobranchia</taxon>
        <taxon>Pteriomorphia</taxon>
        <taxon>Pterioida</taxon>
        <taxon>Pterioidea</taxon>
        <taxon>Pteriidae</taxon>
        <taxon>Pinctada</taxon>
    </lineage>
</organism>
<protein>
    <submittedName>
        <fullName evidence="1">Uncharacterized protein</fullName>
    </submittedName>
</protein>
<name>A0AA89C3F2_PINIB</name>
<dbReference type="Gene3D" id="3.30.70.1820">
    <property type="entry name" value="L1 transposable element, RRM domain"/>
    <property type="match status" value="1"/>
</dbReference>
<dbReference type="AlphaFoldDB" id="A0AA89C3F2"/>